<keyword evidence="4" id="KW-1185">Reference proteome</keyword>
<evidence type="ECO:0000313" key="3">
    <source>
        <dbReference type="EMBL" id="RAO77233.1"/>
    </source>
</evidence>
<feature type="compositionally biased region" description="Basic and acidic residues" evidence="1">
    <location>
        <begin position="22"/>
        <end position="31"/>
    </location>
</feature>
<feature type="region of interest" description="Disordered" evidence="1">
    <location>
        <begin position="279"/>
        <end position="311"/>
    </location>
</feature>
<dbReference type="InterPro" id="IPR052563">
    <property type="entry name" value="FliK"/>
</dbReference>
<feature type="region of interest" description="Disordered" evidence="1">
    <location>
        <begin position="54"/>
        <end position="112"/>
    </location>
</feature>
<dbReference type="InterPro" id="IPR038610">
    <property type="entry name" value="FliK-like_C_sf"/>
</dbReference>
<dbReference type="AlphaFoldDB" id="A0A328P7D3"/>
<dbReference type="CDD" id="cd17470">
    <property type="entry name" value="T3SS_Flik_C"/>
    <property type="match status" value="1"/>
</dbReference>
<feature type="domain" description="Flagellar hook-length control protein-like C-terminal" evidence="2">
    <location>
        <begin position="207"/>
        <end position="288"/>
    </location>
</feature>
<reference evidence="3 4" key="1">
    <citation type="journal article" date="2018" name="Genet. Mol. Biol.">
        <title>The genome sequence of Dyella jiangningensis FCAV SCS01 from a lignocellulose-decomposing microbial consortium metagenome reveals potential for biotechnological applications.</title>
        <authorList>
            <person name="Desiderato J.G."/>
            <person name="Alvarenga D.O."/>
            <person name="Constancio M.T.L."/>
            <person name="Alves L.M.C."/>
            <person name="Varani A.M."/>
        </authorList>
    </citation>
    <scope>NUCLEOTIDE SEQUENCE [LARGE SCALE GENOMIC DNA]</scope>
    <source>
        <strain evidence="3 4">FCAV SCS01</strain>
    </source>
</reference>
<evidence type="ECO:0000259" key="2">
    <source>
        <dbReference type="Pfam" id="PF02120"/>
    </source>
</evidence>
<dbReference type="PANTHER" id="PTHR37533">
    <property type="entry name" value="FLAGELLAR HOOK-LENGTH CONTROL PROTEIN"/>
    <property type="match status" value="1"/>
</dbReference>
<evidence type="ECO:0000256" key="1">
    <source>
        <dbReference type="SAM" id="MobiDB-lite"/>
    </source>
</evidence>
<comment type="caution">
    <text evidence="3">The sequence shown here is derived from an EMBL/GenBank/DDBJ whole genome shotgun (WGS) entry which is preliminary data.</text>
</comment>
<feature type="compositionally biased region" description="Low complexity" evidence="1">
    <location>
        <begin position="54"/>
        <end position="64"/>
    </location>
</feature>
<feature type="compositionally biased region" description="Low complexity" evidence="1">
    <location>
        <begin position="89"/>
        <end position="101"/>
    </location>
</feature>
<feature type="compositionally biased region" description="Polar residues" evidence="1">
    <location>
        <begin position="147"/>
        <end position="157"/>
    </location>
</feature>
<dbReference type="Gene3D" id="3.30.750.140">
    <property type="match status" value="1"/>
</dbReference>
<feature type="region of interest" description="Disordered" evidence="1">
    <location>
        <begin position="144"/>
        <end position="164"/>
    </location>
</feature>
<dbReference type="EMBL" id="NFZS01000001">
    <property type="protein sequence ID" value="RAO77233.1"/>
    <property type="molecule type" value="Genomic_DNA"/>
</dbReference>
<accession>A0A328P7D3</accession>
<dbReference type="PANTHER" id="PTHR37533:SF2">
    <property type="entry name" value="FLAGELLAR HOOK-LENGTH CONTROL PROTEIN"/>
    <property type="match status" value="1"/>
</dbReference>
<dbReference type="Pfam" id="PF02120">
    <property type="entry name" value="Flg_hook"/>
    <property type="match status" value="1"/>
</dbReference>
<gene>
    <name evidence="3" type="ORF">CA260_04915</name>
</gene>
<sequence>MGHDAKPAAKAPGTDAQASSDAQDKSGKDDATPSAVAPDPATAMLALLGQSIPAQAAAAPAAETAGKDEATASPLAATLPAGLQAMPNLQGQAAPAPGLQADGDDMLDSKGIGALKDDAADTTTAVADESEETPATFADALSAMAKDTSQASQPASNSHDHPLDALNSLMTAPLPSAQPTASAAPAAHALTMQSSAGTPAFAQELGQQVAWLGGQDIKQARIRLHPEDLGQLDVKVSVKQDHVDVSFIAQHPQAVHAVQQTLGQLDTLLAHHGLSLGHAEVGQGGRGNESGQGASSAGVAHANTDDSQESGGISAVAAPVIKAIGLLDTFA</sequence>
<proteinExistence type="predicted"/>
<feature type="region of interest" description="Disordered" evidence="1">
    <location>
        <begin position="1"/>
        <end position="39"/>
    </location>
</feature>
<dbReference type="Proteomes" id="UP000248926">
    <property type="component" value="Unassembled WGS sequence"/>
</dbReference>
<feature type="compositionally biased region" description="Low complexity" evidence="1">
    <location>
        <begin position="71"/>
        <end position="81"/>
    </location>
</feature>
<organism evidence="3 4">
    <name type="scientific">Dyella jiangningensis</name>
    <dbReference type="NCBI Taxonomy" id="1379159"/>
    <lineage>
        <taxon>Bacteria</taxon>
        <taxon>Pseudomonadati</taxon>
        <taxon>Pseudomonadota</taxon>
        <taxon>Gammaproteobacteria</taxon>
        <taxon>Lysobacterales</taxon>
        <taxon>Rhodanobacteraceae</taxon>
        <taxon>Dyella</taxon>
    </lineage>
</organism>
<dbReference type="InterPro" id="IPR021136">
    <property type="entry name" value="Flagellar_hook_control-like_C"/>
</dbReference>
<evidence type="ECO:0000313" key="4">
    <source>
        <dbReference type="Proteomes" id="UP000248926"/>
    </source>
</evidence>
<protein>
    <recommendedName>
        <fullName evidence="2">Flagellar hook-length control protein-like C-terminal domain-containing protein</fullName>
    </recommendedName>
</protein>
<name>A0A328P7D3_9GAMM</name>